<evidence type="ECO:0000259" key="3">
    <source>
        <dbReference type="PROSITE" id="PS50977"/>
    </source>
</evidence>
<dbReference type="Proteomes" id="UP001523550">
    <property type="component" value="Unassembled WGS sequence"/>
</dbReference>
<proteinExistence type="predicted"/>
<dbReference type="PANTHER" id="PTHR30055:SF223">
    <property type="entry name" value="HTH-TYPE TRANSCRIPTIONAL REGULATOR UIDR"/>
    <property type="match status" value="1"/>
</dbReference>
<dbReference type="RefSeq" id="WP_253446538.1">
    <property type="nucleotide sequence ID" value="NZ_JALJYF010000001.1"/>
</dbReference>
<dbReference type="SUPFAM" id="SSF46689">
    <property type="entry name" value="Homeodomain-like"/>
    <property type="match status" value="1"/>
</dbReference>
<dbReference type="InterPro" id="IPR023772">
    <property type="entry name" value="DNA-bd_HTH_TetR-type_CS"/>
</dbReference>
<feature type="domain" description="HTH tetR-type" evidence="3">
    <location>
        <begin position="19"/>
        <end position="79"/>
    </location>
</feature>
<evidence type="ECO:0000313" key="5">
    <source>
        <dbReference type="Proteomes" id="UP001523550"/>
    </source>
</evidence>
<dbReference type="InterPro" id="IPR036271">
    <property type="entry name" value="Tet_transcr_reg_TetR-rel_C_sf"/>
</dbReference>
<name>A0ABT1G777_9GAMM</name>
<organism evidence="4 5">
    <name type="scientific">Natronospira proteinivora</name>
    <dbReference type="NCBI Taxonomy" id="1807133"/>
    <lineage>
        <taxon>Bacteria</taxon>
        <taxon>Pseudomonadati</taxon>
        <taxon>Pseudomonadota</taxon>
        <taxon>Gammaproteobacteria</taxon>
        <taxon>Natronospirales</taxon>
        <taxon>Natronospiraceae</taxon>
        <taxon>Natronospira</taxon>
    </lineage>
</organism>
<sequence>MADNPSRCPVRPGSSETFSEGACNILEVAIRLFAEHGVEGVSISRIAREAGVGKATVFHHFPSKDALHRAVLWQVNQRVLWLVEDRSWEAGTLEDCMAGFIRDQLQTFEHDGDHLLRLVRREMMAGNPESLAQISEMISEPFTRLRGHLERRQEKGDLPAGLDVNLLAWLLMKVGVSYHEGRGVLTRIPGFDLAVDPDRFSRLMAKLLINGCLSEACCTEPQDSNPREKKRTADE</sequence>
<dbReference type="PANTHER" id="PTHR30055">
    <property type="entry name" value="HTH-TYPE TRANSCRIPTIONAL REGULATOR RUTR"/>
    <property type="match status" value="1"/>
</dbReference>
<comment type="caution">
    <text evidence="4">The sequence shown here is derived from an EMBL/GenBank/DDBJ whole genome shotgun (WGS) entry which is preliminary data.</text>
</comment>
<dbReference type="InterPro" id="IPR009057">
    <property type="entry name" value="Homeodomain-like_sf"/>
</dbReference>
<keyword evidence="1 2" id="KW-0238">DNA-binding</keyword>
<keyword evidence="5" id="KW-1185">Reference proteome</keyword>
<dbReference type="PRINTS" id="PR00455">
    <property type="entry name" value="HTHTETR"/>
</dbReference>
<gene>
    <name evidence="4" type="ORF">J2T60_001095</name>
</gene>
<accession>A0ABT1G777</accession>
<reference evidence="4 5" key="1">
    <citation type="submission" date="2022-03" db="EMBL/GenBank/DDBJ databases">
        <title>Genomic Encyclopedia of Type Strains, Phase III (KMG-III): the genomes of soil and plant-associated and newly described type strains.</title>
        <authorList>
            <person name="Whitman W."/>
        </authorList>
    </citation>
    <scope>NUCLEOTIDE SEQUENCE [LARGE SCALE GENOMIC DNA]</scope>
    <source>
        <strain evidence="4 5">BSker1</strain>
    </source>
</reference>
<feature type="DNA-binding region" description="H-T-H motif" evidence="2">
    <location>
        <begin position="42"/>
        <end position="61"/>
    </location>
</feature>
<dbReference type="InterPro" id="IPR050109">
    <property type="entry name" value="HTH-type_TetR-like_transc_reg"/>
</dbReference>
<dbReference type="SUPFAM" id="SSF48498">
    <property type="entry name" value="Tetracyclin repressor-like, C-terminal domain"/>
    <property type="match status" value="1"/>
</dbReference>
<evidence type="ECO:0000256" key="1">
    <source>
        <dbReference type="ARBA" id="ARBA00023125"/>
    </source>
</evidence>
<dbReference type="EMBL" id="JALJYF010000001">
    <property type="protein sequence ID" value="MCP1727130.1"/>
    <property type="molecule type" value="Genomic_DNA"/>
</dbReference>
<dbReference type="InterPro" id="IPR001647">
    <property type="entry name" value="HTH_TetR"/>
</dbReference>
<protein>
    <submittedName>
        <fullName evidence="4">AcrR family transcriptional regulator</fullName>
    </submittedName>
</protein>
<dbReference type="Pfam" id="PF00440">
    <property type="entry name" value="TetR_N"/>
    <property type="match status" value="1"/>
</dbReference>
<dbReference type="PROSITE" id="PS01081">
    <property type="entry name" value="HTH_TETR_1"/>
    <property type="match status" value="1"/>
</dbReference>
<dbReference type="PROSITE" id="PS50977">
    <property type="entry name" value="HTH_TETR_2"/>
    <property type="match status" value="1"/>
</dbReference>
<evidence type="ECO:0000313" key="4">
    <source>
        <dbReference type="EMBL" id="MCP1727130.1"/>
    </source>
</evidence>
<evidence type="ECO:0000256" key="2">
    <source>
        <dbReference type="PROSITE-ProRule" id="PRU00335"/>
    </source>
</evidence>
<dbReference type="Gene3D" id="1.10.357.10">
    <property type="entry name" value="Tetracycline Repressor, domain 2"/>
    <property type="match status" value="1"/>
</dbReference>